<keyword evidence="3" id="KW-0472">Membrane</keyword>
<feature type="coiled-coil region" evidence="1">
    <location>
        <begin position="627"/>
        <end position="655"/>
    </location>
</feature>
<keyword evidence="3" id="KW-0812">Transmembrane</keyword>
<reference evidence="4 5" key="1">
    <citation type="submission" date="2019-03" db="EMBL/GenBank/DDBJ databases">
        <title>Single cell metagenomics reveals metabolic interactions within the superorganism composed of flagellate Streblomastix strix and complex community of Bacteroidetes bacteria on its surface.</title>
        <authorList>
            <person name="Treitli S.C."/>
            <person name="Kolisko M."/>
            <person name="Husnik F."/>
            <person name="Keeling P."/>
            <person name="Hampl V."/>
        </authorList>
    </citation>
    <scope>NUCLEOTIDE SEQUENCE [LARGE SCALE GENOMIC DNA]</scope>
    <source>
        <strain evidence="4">ST1C</strain>
    </source>
</reference>
<feature type="region of interest" description="Disordered" evidence="2">
    <location>
        <begin position="264"/>
        <end position="302"/>
    </location>
</feature>
<feature type="compositionally biased region" description="Low complexity" evidence="2">
    <location>
        <begin position="327"/>
        <end position="338"/>
    </location>
</feature>
<feature type="region of interest" description="Disordered" evidence="2">
    <location>
        <begin position="326"/>
        <end position="372"/>
    </location>
</feature>
<keyword evidence="3" id="KW-1133">Transmembrane helix</keyword>
<evidence type="ECO:0000313" key="4">
    <source>
        <dbReference type="EMBL" id="KAA6400021.1"/>
    </source>
</evidence>
<evidence type="ECO:0000256" key="1">
    <source>
        <dbReference type="SAM" id="Coils"/>
    </source>
</evidence>
<accession>A0A5J4WYN6</accession>
<dbReference type="GO" id="GO:0016020">
    <property type="term" value="C:membrane"/>
    <property type="evidence" value="ECO:0007669"/>
    <property type="project" value="TreeGrafter"/>
</dbReference>
<dbReference type="Proteomes" id="UP000324800">
    <property type="component" value="Unassembled WGS sequence"/>
</dbReference>
<feature type="transmembrane region" description="Helical" evidence="3">
    <location>
        <begin position="196"/>
        <end position="213"/>
    </location>
</feature>
<organism evidence="4 5">
    <name type="scientific">Streblomastix strix</name>
    <dbReference type="NCBI Taxonomy" id="222440"/>
    <lineage>
        <taxon>Eukaryota</taxon>
        <taxon>Metamonada</taxon>
        <taxon>Preaxostyla</taxon>
        <taxon>Oxymonadida</taxon>
        <taxon>Streblomastigidae</taxon>
        <taxon>Streblomastix</taxon>
    </lineage>
</organism>
<dbReference type="PANTHER" id="PTHR13906">
    <property type="entry name" value="PORCUPINE"/>
    <property type="match status" value="1"/>
</dbReference>
<feature type="transmembrane region" description="Helical" evidence="3">
    <location>
        <begin position="54"/>
        <end position="87"/>
    </location>
</feature>
<keyword evidence="1" id="KW-0175">Coiled coil</keyword>
<dbReference type="InterPro" id="IPR049941">
    <property type="entry name" value="LPLAT_7/PORCN-like"/>
</dbReference>
<dbReference type="EMBL" id="SNRW01000635">
    <property type="protein sequence ID" value="KAA6400021.1"/>
    <property type="molecule type" value="Genomic_DNA"/>
</dbReference>
<comment type="caution">
    <text evidence="4">The sequence shown here is derived from an EMBL/GenBank/DDBJ whole genome shotgun (WGS) entry which is preliminary data.</text>
</comment>
<feature type="transmembrane region" description="Helical" evidence="3">
    <location>
        <begin position="444"/>
        <end position="462"/>
    </location>
</feature>
<dbReference type="AlphaFoldDB" id="A0A5J4WYN6"/>
<dbReference type="GO" id="GO:0016746">
    <property type="term" value="F:acyltransferase activity"/>
    <property type="evidence" value="ECO:0007669"/>
    <property type="project" value="TreeGrafter"/>
</dbReference>
<evidence type="ECO:0008006" key="6">
    <source>
        <dbReference type="Google" id="ProtNLM"/>
    </source>
</evidence>
<feature type="transmembrane region" description="Helical" evidence="3">
    <location>
        <begin position="599"/>
        <end position="620"/>
    </location>
</feature>
<dbReference type="PANTHER" id="PTHR13906:SF4">
    <property type="entry name" value="LYSOPHOSPHOLIPID ACYLTRANSFERASE 6"/>
    <property type="match status" value="1"/>
</dbReference>
<feature type="transmembrane region" description="Helical" evidence="3">
    <location>
        <begin position="556"/>
        <end position="587"/>
    </location>
</feature>
<name>A0A5J4WYN6_9EUKA</name>
<proteinExistence type="predicted"/>
<feature type="transmembrane region" description="Helical" evidence="3">
    <location>
        <begin position="29"/>
        <end position="47"/>
    </location>
</feature>
<dbReference type="OrthoDB" id="286734at2759"/>
<dbReference type="GO" id="GO:0030258">
    <property type="term" value="P:lipid modification"/>
    <property type="evidence" value="ECO:0007669"/>
    <property type="project" value="TreeGrafter"/>
</dbReference>
<feature type="region of interest" description="Disordered" evidence="2">
    <location>
        <begin position="413"/>
        <end position="435"/>
    </location>
</feature>
<protein>
    <recommendedName>
        <fullName evidence="6">Lysophospholipid acyltransferase</fullName>
    </recommendedName>
</protein>
<gene>
    <name evidence="4" type="ORF">EZS28_004453</name>
</gene>
<evidence type="ECO:0000256" key="2">
    <source>
        <dbReference type="SAM" id="MobiDB-lite"/>
    </source>
</evidence>
<evidence type="ECO:0000256" key="3">
    <source>
        <dbReference type="SAM" id="Phobius"/>
    </source>
</evidence>
<feature type="transmembrane region" description="Helical" evidence="3">
    <location>
        <begin position="93"/>
        <end position="116"/>
    </location>
</feature>
<feature type="coiled-coil region" evidence="1">
    <location>
        <begin position="493"/>
        <end position="532"/>
    </location>
</feature>
<feature type="compositionally biased region" description="Low complexity" evidence="2">
    <location>
        <begin position="414"/>
        <end position="435"/>
    </location>
</feature>
<sequence length="678" mass="80472">MIDPIISLTNLFIIPISEAISVQADVVRGVVVAILIYAYSFSMNFVTSHIVRHIFTIIIGIGALLVAFGLFSAPAYFLMAFVSYGLVKFRIGISYPSIVFFVCMFILLCSHLYYFITSYGIWQMDISSALMVLLQRCVTFAYNLHDGMIASPSSLFTFHQKRYKLTYIPPFYEFLSWCLFPPTLQLQGRWVRYKYYFGWCMMNVSILFTGVGWDGESFEPSMLAYPFRLETTRRPRVFIANWNCGTQRWLKYYIYIRGPKVNKKKEEEKQQEKEKKQQLKKEKIDSLIKDYNDKQQKDKQKDNLLLMNNNDLQYNIKNNQQIDIKGSESQTESNNESNLDNDTVTETETESDAMIHSIPKPQFTPKSFPRQKYNINNNQQQQEEVPQLQLSSFKNKNLDTIIEDQKDGLQIEGQQQDQYQQPSSSQSSQTQSSSSSSIHPIMKWITYFFSALWHGFYLGYYVHFSFDLLLTMFDLSYFSVIPHKEDEEQEKQMRRYGENEDNYRKRIAQLQKKRNEDNQKKEERERERIRERGLLDDEININNKDNNKERSRIQKILIRILVFIQHTLEYIVTQALISCSAIPFNALVKDSVLAAYNSIFWWGDLFLISGIVILKIYSILTKKRNKIKRKERNILKEIKKREKKERKEKEYLNREDNNNNKRWRRWRIRIRRRKEKGD</sequence>
<evidence type="ECO:0000313" key="5">
    <source>
        <dbReference type="Proteomes" id="UP000324800"/>
    </source>
</evidence>